<name>A0A0G0Z1J5_9BACT</name>
<reference evidence="2 3" key="1">
    <citation type="journal article" date="2015" name="Nature">
        <title>rRNA introns, odd ribosomes, and small enigmatic genomes across a large radiation of phyla.</title>
        <authorList>
            <person name="Brown C.T."/>
            <person name="Hug L.A."/>
            <person name="Thomas B.C."/>
            <person name="Sharon I."/>
            <person name="Castelle C.J."/>
            <person name="Singh A."/>
            <person name="Wilkins M.J."/>
            <person name="Williams K.H."/>
            <person name="Banfield J.F."/>
        </authorList>
    </citation>
    <scope>NUCLEOTIDE SEQUENCE [LARGE SCALE GENOMIC DNA]</scope>
</reference>
<evidence type="ECO:0000313" key="3">
    <source>
        <dbReference type="Proteomes" id="UP000034516"/>
    </source>
</evidence>
<dbReference type="CDD" id="cd16376">
    <property type="entry name" value="Avd_like"/>
    <property type="match status" value="1"/>
</dbReference>
<comment type="caution">
    <text evidence="2">The sequence shown here is derived from an EMBL/GenBank/DDBJ whole genome shotgun (WGS) entry which is preliminary data.</text>
</comment>
<dbReference type="InterPro" id="IPR055360">
    <property type="entry name" value="bAvd"/>
</dbReference>
<keyword evidence="2" id="KW-0687">Ribonucleoprotein</keyword>
<proteinExistence type="predicted"/>
<evidence type="ECO:0000313" key="2">
    <source>
        <dbReference type="EMBL" id="KKS42624.1"/>
    </source>
</evidence>
<keyword evidence="2" id="KW-0689">Ribosomal protein</keyword>
<sequence length="121" mass="14223">MAFITPPPPTNPIIIHKLTAIYKLWHEFLPHFSKTSRYTLGIKIDSLFIETTENIFIASHLTKDHKLPFLQKASSKLDMLKFFLQVAWEIKSFDNKKYITLSEQLDEIGRMLGGWQKQFLR</sequence>
<evidence type="ECO:0000259" key="1">
    <source>
        <dbReference type="Pfam" id="PF22296"/>
    </source>
</evidence>
<dbReference type="EMBL" id="LCCW01000010">
    <property type="protein sequence ID" value="KKS42624.1"/>
    <property type="molecule type" value="Genomic_DNA"/>
</dbReference>
<feature type="domain" description="bAvd-like" evidence="1">
    <location>
        <begin position="14"/>
        <end position="118"/>
    </location>
</feature>
<dbReference type="Gene3D" id="1.20.1440.60">
    <property type="entry name" value="23S rRNA-intervening sequence"/>
    <property type="match status" value="1"/>
</dbReference>
<dbReference type="Proteomes" id="UP000034516">
    <property type="component" value="Unassembled WGS sequence"/>
</dbReference>
<organism evidence="2 3">
    <name type="scientific">Candidatus Kuenenbacteria bacterium GW2011_GWA2_42_15</name>
    <dbReference type="NCBI Taxonomy" id="1618677"/>
    <lineage>
        <taxon>Bacteria</taxon>
        <taxon>Candidatus Kueneniibacteriota</taxon>
    </lineage>
</organism>
<dbReference type="AlphaFoldDB" id="A0A0G0Z1J5"/>
<dbReference type="InterPro" id="IPR036583">
    <property type="entry name" value="23S_rRNA_IVS_sf"/>
</dbReference>
<dbReference type="Pfam" id="PF22296">
    <property type="entry name" value="bAvd"/>
    <property type="match status" value="1"/>
</dbReference>
<dbReference type="SUPFAM" id="SSF158446">
    <property type="entry name" value="IVS-encoded protein-like"/>
    <property type="match status" value="1"/>
</dbReference>
<gene>
    <name evidence="2" type="ORF">UV02_C0010G0008</name>
</gene>
<protein>
    <submittedName>
        <fullName evidence="2">S23 ribosomal protein</fullName>
    </submittedName>
</protein>
<accession>A0A0G0Z1J5</accession>
<dbReference type="GO" id="GO:0005840">
    <property type="term" value="C:ribosome"/>
    <property type="evidence" value="ECO:0007669"/>
    <property type="project" value="UniProtKB-KW"/>
</dbReference>